<dbReference type="Gene3D" id="3.90.660.10">
    <property type="match status" value="1"/>
</dbReference>
<gene>
    <name evidence="1" type="ORF">GGR38_000594</name>
</gene>
<organism evidence="1 2">
    <name type="scientific">Novosphingobium sediminicola</name>
    <dbReference type="NCBI Taxonomy" id="563162"/>
    <lineage>
        <taxon>Bacteria</taxon>
        <taxon>Pseudomonadati</taxon>
        <taxon>Pseudomonadota</taxon>
        <taxon>Alphaproteobacteria</taxon>
        <taxon>Sphingomonadales</taxon>
        <taxon>Sphingomonadaceae</taxon>
        <taxon>Novosphingobium</taxon>
    </lineage>
</organism>
<keyword evidence="2" id="KW-1185">Reference proteome</keyword>
<dbReference type="AlphaFoldDB" id="A0A7W6G674"/>
<name>A0A7W6G674_9SPHN</name>
<comment type="caution">
    <text evidence="1">The sequence shown here is derived from an EMBL/GenBank/DDBJ whole genome shotgun (WGS) entry which is preliminary data.</text>
</comment>
<dbReference type="Gene3D" id="3.50.50.60">
    <property type="entry name" value="FAD/NAD(P)-binding domain"/>
    <property type="match status" value="1"/>
</dbReference>
<dbReference type="SUPFAM" id="SSF51905">
    <property type="entry name" value="FAD/NAD(P)-binding domain"/>
    <property type="match status" value="1"/>
</dbReference>
<dbReference type="PANTHER" id="PTHR16128">
    <property type="entry name" value="FAD/NAD(P)-BINDING OXIDOREDUCTASE FAMILY PROTEIN"/>
    <property type="match status" value="1"/>
</dbReference>
<dbReference type="PANTHER" id="PTHR16128:SF5">
    <property type="entry name" value="FAD_NAD(P)-BINDING OXIDOREDUCTASE FAMILY PROTEIN"/>
    <property type="match status" value="1"/>
</dbReference>
<dbReference type="EMBL" id="JACIDX010000002">
    <property type="protein sequence ID" value="MBB3953667.1"/>
    <property type="molecule type" value="Genomic_DNA"/>
</dbReference>
<dbReference type="Proteomes" id="UP000548867">
    <property type="component" value="Unassembled WGS sequence"/>
</dbReference>
<dbReference type="Pfam" id="PF13450">
    <property type="entry name" value="NAD_binding_8"/>
    <property type="match status" value="1"/>
</dbReference>
<accession>A0A7W6G674</accession>
<proteinExistence type="predicted"/>
<evidence type="ECO:0000313" key="2">
    <source>
        <dbReference type="Proteomes" id="UP000548867"/>
    </source>
</evidence>
<sequence>MSGLACAQALEQMGHQVTLFDKGRGPGGRMSTRRVAMGETHLSFDHGAQFFTAREPAFSAQVERWHADGLVARWSAPQDDAWVGTPGMNAPIAHMAKARDTRFSSHAMGLVREGADWRVLLNDGTRHGPYDAAVLALPAEQAAAFLGTYDLTMAACAIAARSQPCWTAMIGFAQKLPIGPDVLAPSGPVGWAARNSAKPGRPATEAWVVQASPVWSNRHLEDEAADVAEHLADWLACQTGGVPLPARLHLSAHRWRYAKTQPSVKGALWNADLRLGACGDWLMGPRIELAWLSGTKLAGMIGI</sequence>
<evidence type="ECO:0008006" key="3">
    <source>
        <dbReference type="Google" id="ProtNLM"/>
    </source>
</evidence>
<evidence type="ECO:0000313" key="1">
    <source>
        <dbReference type="EMBL" id="MBB3953667.1"/>
    </source>
</evidence>
<dbReference type="InterPro" id="IPR036188">
    <property type="entry name" value="FAD/NAD-bd_sf"/>
</dbReference>
<reference evidence="1 2" key="1">
    <citation type="submission" date="2020-08" db="EMBL/GenBank/DDBJ databases">
        <title>Genomic Encyclopedia of Type Strains, Phase IV (KMG-IV): sequencing the most valuable type-strain genomes for metagenomic binning, comparative biology and taxonomic classification.</title>
        <authorList>
            <person name="Goeker M."/>
        </authorList>
    </citation>
    <scope>NUCLEOTIDE SEQUENCE [LARGE SCALE GENOMIC DNA]</scope>
    <source>
        <strain evidence="1 2">DSM 27057</strain>
    </source>
</reference>
<protein>
    <recommendedName>
        <fullName evidence="3">Amine oxidase domain-containing protein</fullName>
    </recommendedName>
</protein>